<evidence type="ECO:0000313" key="12">
    <source>
        <dbReference type="Proteomes" id="UP001152320"/>
    </source>
</evidence>
<feature type="transmembrane region" description="Helical" evidence="9">
    <location>
        <begin position="175"/>
        <end position="198"/>
    </location>
</feature>
<dbReference type="InterPro" id="IPR000276">
    <property type="entry name" value="GPCR_Rhodpsn"/>
</dbReference>
<evidence type="ECO:0000256" key="8">
    <source>
        <dbReference type="RuleBase" id="RU000688"/>
    </source>
</evidence>
<feature type="transmembrane region" description="Helical" evidence="9">
    <location>
        <begin position="136"/>
        <end position="155"/>
    </location>
</feature>
<accession>A0A9Q1BEB4</accession>
<evidence type="ECO:0000256" key="7">
    <source>
        <dbReference type="ARBA" id="ARBA00023224"/>
    </source>
</evidence>
<dbReference type="Proteomes" id="UP001152320">
    <property type="component" value="Chromosome 20"/>
</dbReference>
<dbReference type="GO" id="GO:0004930">
    <property type="term" value="F:G protein-coupled receptor activity"/>
    <property type="evidence" value="ECO:0007669"/>
    <property type="project" value="UniProtKB-KW"/>
</dbReference>
<dbReference type="PROSITE" id="PS50262">
    <property type="entry name" value="G_PROTEIN_RECEP_F1_2"/>
    <property type="match status" value="1"/>
</dbReference>
<feature type="domain" description="G-protein coupled receptors family 1 profile" evidence="10">
    <location>
        <begin position="1"/>
        <end position="195"/>
    </location>
</feature>
<sequence>MVSALTLTMIGIDRYMAVKKPLQSRRNGSQSKSYIVIIWMISSSFSLIPFVTSHARDVVLCGQEITVCGDDFAAITRVEMYYQLLLLICECVIPLSILAYTYSVVCLKLWGRTLPGNADHNRDLTVTRNKKKTIKMLISIVVLFAVCLMPMQLYHFIGMLHSSSLTANSERMLFFFYYTSHWLGMIHSGINPIIYGFMNENFRVSSVSSIDGVLLVHAVFTLETSFPSTPS</sequence>
<name>A0A9Q1BEB4_HOLLE</name>
<gene>
    <name evidence="11" type="ORF">HOLleu_37166</name>
</gene>
<keyword evidence="7 8" id="KW-0807">Transducer</keyword>
<dbReference type="SUPFAM" id="SSF81321">
    <property type="entry name" value="Family A G protein-coupled receptor-like"/>
    <property type="match status" value="1"/>
</dbReference>
<comment type="similarity">
    <text evidence="8">Belongs to the G-protein coupled receptor 1 family.</text>
</comment>
<dbReference type="OrthoDB" id="5981855at2759"/>
<proteinExistence type="inferred from homology"/>
<feature type="transmembrane region" description="Helical" evidence="9">
    <location>
        <begin position="80"/>
        <end position="102"/>
    </location>
</feature>
<feature type="transmembrane region" description="Helical" evidence="9">
    <location>
        <begin position="34"/>
        <end position="52"/>
    </location>
</feature>
<dbReference type="PRINTS" id="PR00237">
    <property type="entry name" value="GPCRRHODOPSN"/>
</dbReference>
<dbReference type="EMBL" id="JAIZAY010000020">
    <property type="protein sequence ID" value="KAJ8022308.1"/>
    <property type="molecule type" value="Genomic_DNA"/>
</dbReference>
<keyword evidence="3 9" id="KW-1133">Transmembrane helix</keyword>
<dbReference type="Gene3D" id="1.20.1070.10">
    <property type="entry name" value="Rhodopsin 7-helix transmembrane proteins"/>
    <property type="match status" value="1"/>
</dbReference>
<dbReference type="GO" id="GO:0005886">
    <property type="term" value="C:plasma membrane"/>
    <property type="evidence" value="ECO:0007669"/>
    <property type="project" value="TreeGrafter"/>
</dbReference>
<dbReference type="InterPro" id="IPR017452">
    <property type="entry name" value="GPCR_Rhodpsn_7TM"/>
</dbReference>
<evidence type="ECO:0000256" key="2">
    <source>
        <dbReference type="ARBA" id="ARBA00022692"/>
    </source>
</evidence>
<evidence type="ECO:0000256" key="6">
    <source>
        <dbReference type="ARBA" id="ARBA00023170"/>
    </source>
</evidence>
<evidence type="ECO:0000256" key="3">
    <source>
        <dbReference type="ARBA" id="ARBA00022989"/>
    </source>
</evidence>
<dbReference type="PROSITE" id="PS00237">
    <property type="entry name" value="G_PROTEIN_RECEP_F1_1"/>
    <property type="match status" value="1"/>
</dbReference>
<evidence type="ECO:0000256" key="5">
    <source>
        <dbReference type="ARBA" id="ARBA00023136"/>
    </source>
</evidence>
<dbReference type="AlphaFoldDB" id="A0A9Q1BEB4"/>
<keyword evidence="2 8" id="KW-0812">Transmembrane</keyword>
<evidence type="ECO:0000256" key="9">
    <source>
        <dbReference type="SAM" id="Phobius"/>
    </source>
</evidence>
<dbReference type="Pfam" id="PF00001">
    <property type="entry name" value="7tm_1"/>
    <property type="match status" value="1"/>
</dbReference>
<evidence type="ECO:0000313" key="11">
    <source>
        <dbReference type="EMBL" id="KAJ8022308.1"/>
    </source>
</evidence>
<keyword evidence="4 8" id="KW-0297">G-protein coupled receptor</keyword>
<reference evidence="11" key="1">
    <citation type="submission" date="2021-10" db="EMBL/GenBank/DDBJ databases">
        <title>Tropical sea cucumber genome reveals ecological adaptation and Cuvierian tubules defense mechanism.</title>
        <authorList>
            <person name="Chen T."/>
        </authorList>
    </citation>
    <scope>NUCLEOTIDE SEQUENCE</scope>
    <source>
        <strain evidence="11">Nanhai2018</strain>
        <tissue evidence="11">Muscle</tissue>
    </source>
</reference>
<dbReference type="PANTHER" id="PTHR45695">
    <property type="entry name" value="LEUCOKININ RECEPTOR-RELATED"/>
    <property type="match status" value="1"/>
</dbReference>
<keyword evidence="6 8" id="KW-0675">Receptor</keyword>
<evidence type="ECO:0000256" key="1">
    <source>
        <dbReference type="ARBA" id="ARBA00004141"/>
    </source>
</evidence>
<keyword evidence="12" id="KW-1185">Reference proteome</keyword>
<organism evidence="11 12">
    <name type="scientific">Holothuria leucospilota</name>
    <name type="common">Black long sea cucumber</name>
    <name type="synonym">Mertensiothuria leucospilota</name>
    <dbReference type="NCBI Taxonomy" id="206669"/>
    <lineage>
        <taxon>Eukaryota</taxon>
        <taxon>Metazoa</taxon>
        <taxon>Echinodermata</taxon>
        <taxon>Eleutherozoa</taxon>
        <taxon>Echinozoa</taxon>
        <taxon>Holothuroidea</taxon>
        <taxon>Aspidochirotacea</taxon>
        <taxon>Aspidochirotida</taxon>
        <taxon>Holothuriidae</taxon>
        <taxon>Holothuria</taxon>
    </lineage>
</organism>
<dbReference type="PANTHER" id="PTHR45695:SF9">
    <property type="entry name" value="LEUCOKININ RECEPTOR"/>
    <property type="match status" value="1"/>
</dbReference>
<keyword evidence="5 9" id="KW-0472">Membrane</keyword>
<evidence type="ECO:0000259" key="10">
    <source>
        <dbReference type="PROSITE" id="PS50262"/>
    </source>
</evidence>
<protein>
    <submittedName>
        <fullName evidence="11">RYamide receptor</fullName>
    </submittedName>
</protein>
<comment type="subcellular location">
    <subcellularLocation>
        <location evidence="1">Membrane</location>
        <topology evidence="1">Multi-pass membrane protein</topology>
    </subcellularLocation>
</comment>
<comment type="caution">
    <text evidence="11">The sequence shown here is derived from an EMBL/GenBank/DDBJ whole genome shotgun (WGS) entry which is preliminary data.</text>
</comment>
<evidence type="ECO:0000256" key="4">
    <source>
        <dbReference type="ARBA" id="ARBA00023040"/>
    </source>
</evidence>